<dbReference type="SUPFAM" id="SSF51735">
    <property type="entry name" value="NAD(P)-binding Rossmann-fold domains"/>
    <property type="match status" value="1"/>
</dbReference>
<dbReference type="Pfam" id="PF02670">
    <property type="entry name" value="DXP_reductoisom"/>
    <property type="match status" value="1"/>
</dbReference>
<comment type="function">
    <text evidence="9">Catalyzes the NADPH-dependent rearrangement and reduction of 1-deoxy-D-xylulose-5-phosphate (DXP) to 2-C-methyl-D-erythritol 4-phosphate (MEP).</text>
</comment>
<dbReference type="NCBIfam" id="TIGR00243">
    <property type="entry name" value="Dxr"/>
    <property type="match status" value="1"/>
</dbReference>
<dbReference type="PANTHER" id="PTHR30525">
    <property type="entry name" value="1-DEOXY-D-XYLULOSE 5-PHOSPHATE REDUCTOISOMERASE"/>
    <property type="match status" value="1"/>
</dbReference>
<evidence type="ECO:0000259" key="12">
    <source>
        <dbReference type="Pfam" id="PF13288"/>
    </source>
</evidence>
<feature type="binding site" evidence="9">
    <location>
        <position position="173"/>
    </location>
    <ligand>
        <name>1-deoxy-D-xylulose 5-phosphate</name>
        <dbReference type="ChEBI" id="CHEBI:57792"/>
    </ligand>
</feature>
<dbReference type="HAMAP" id="MF_00183">
    <property type="entry name" value="DXP_reductoisom"/>
    <property type="match status" value="1"/>
</dbReference>
<feature type="binding site" evidence="9">
    <location>
        <position position="11"/>
    </location>
    <ligand>
        <name>NADPH</name>
        <dbReference type="ChEBI" id="CHEBI:57783"/>
    </ligand>
</feature>
<feature type="binding site" evidence="9">
    <location>
        <position position="37"/>
    </location>
    <ligand>
        <name>NADPH</name>
        <dbReference type="ChEBI" id="CHEBI:57783"/>
    </ligand>
</feature>
<keyword evidence="7 9" id="KW-0414">Isoprene biosynthesis</keyword>
<dbReference type="SUPFAM" id="SSF69055">
    <property type="entry name" value="1-deoxy-D-xylulose-5-phosphate reductoisomerase, C-terminal domain"/>
    <property type="match status" value="1"/>
</dbReference>
<keyword evidence="3 9" id="KW-0479">Metal-binding</keyword>
<dbReference type="UniPathway" id="UPA00056">
    <property type="reaction ID" value="UER00092"/>
</dbReference>
<keyword evidence="9" id="KW-0460">Magnesium</keyword>
<sequence length="384" mass="42128">MRELVILGSTGSIGRQALEVVQLFPGSFRVKGLAAGRNWKLLREQVLSFRPEAVALASAEEARLLAESLPSESRPSIFWGEEGLEHLASWPGADTVLVAVTGAVGWKPTLAAIRAGKRVALANKETLVVAGEIVVREAQKRGTLILPVDSEHAAIWQCLEGRKGVKRIVLTASGGPFREYSLEELTKVRPAEALRHPTWRMGPKITVDSATLMNKGLEVIEAHWLFGLEYDKIKVLIHPQSIVHGLVEFIDGAWLGAMSVTDMRLPILYALSYPERMATELFPLDLARVGTLTFAEPDCERFPCLSLAIEAGKIGGTMPAVLNAANEVAVAAFLEERLPFLGIPAVVEKVMRRHQVVKELSLEAIEEADAWARKEAEALIKQWE</sequence>
<feature type="binding site" evidence="9">
    <location>
        <position position="123"/>
    </location>
    <ligand>
        <name>NADPH</name>
        <dbReference type="ChEBI" id="CHEBI:57783"/>
    </ligand>
</feature>
<dbReference type="SUPFAM" id="SSF55347">
    <property type="entry name" value="Glyceraldehyde-3-phosphate dehydrogenase-like, C-terminal domain"/>
    <property type="match status" value="1"/>
</dbReference>
<name>A0A3D8P2D2_9THEO</name>
<feature type="binding site" evidence="9">
    <location>
        <position position="151"/>
    </location>
    <ligand>
        <name>Mn(2+)</name>
        <dbReference type="ChEBI" id="CHEBI:29035"/>
    </ligand>
</feature>
<feature type="binding site" evidence="9">
    <location>
        <position position="125"/>
    </location>
    <ligand>
        <name>NADPH</name>
        <dbReference type="ChEBI" id="CHEBI:57783"/>
    </ligand>
</feature>
<feature type="binding site" evidence="9">
    <location>
        <position position="12"/>
    </location>
    <ligand>
        <name>NADPH</name>
        <dbReference type="ChEBI" id="CHEBI:57783"/>
    </ligand>
</feature>
<dbReference type="GO" id="GO:0016853">
    <property type="term" value="F:isomerase activity"/>
    <property type="evidence" value="ECO:0007669"/>
    <property type="project" value="UniProtKB-KW"/>
</dbReference>
<keyword evidence="6 9" id="KW-0464">Manganese</keyword>
<evidence type="ECO:0000256" key="7">
    <source>
        <dbReference type="ARBA" id="ARBA00023229"/>
    </source>
</evidence>
<dbReference type="Proteomes" id="UP000256329">
    <property type="component" value="Unassembled WGS sequence"/>
</dbReference>
<feature type="domain" description="1-deoxy-D-xylulose 5-phosphate reductoisomerase N-terminal" evidence="10">
    <location>
        <begin position="4"/>
        <end position="131"/>
    </location>
</feature>
<evidence type="ECO:0000259" key="11">
    <source>
        <dbReference type="Pfam" id="PF08436"/>
    </source>
</evidence>
<feature type="binding site" evidence="9">
    <location>
        <position position="149"/>
    </location>
    <ligand>
        <name>Mn(2+)</name>
        <dbReference type="ChEBI" id="CHEBI:29035"/>
    </ligand>
</feature>
<dbReference type="GO" id="GO:0070402">
    <property type="term" value="F:NADPH binding"/>
    <property type="evidence" value="ECO:0007669"/>
    <property type="project" value="InterPro"/>
</dbReference>
<comment type="pathway">
    <text evidence="1 9">Isoprenoid biosynthesis; isopentenyl diphosphate biosynthesis via DXP pathway; isopentenyl diphosphate from 1-deoxy-D-xylulose 5-phosphate: step 1/6.</text>
</comment>
<dbReference type="Pfam" id="PF08436">
    <property type="entry name" value="DXP_redisom_C"/>
    <property type="match status" value="1"/>
</dbReference>
<dbReference type="PIRSF" id="PIRSF006205">
    <property type="entry name" value="Dxp_reductismrs"/>
    <property type="match status" value="1"/>
</dbReference>
<feature type="binding site" evidence="9">
    <location>
        <position position="218"/>
    </location>
    <ligand>
        <name>1-deoxy-D-xylulose 5-phosphate</name>
        <dbReference type="ChEBI" id="CHEBI:57792"/>
    </ligand>
</feature>
<organism evidence="13 14">
    <name type="scientific">Ammonifex thiophilus</name>
    <dbReference type="NCBI Taxonomy" id="444093"/>
    <lineage>
        <taxon>Bacteria</taxon>
        <taxon>Bacillati</taxon>
        <taxon>Bacillota</taxon>
        <taxon>Clostridia</taxon>
        <taxon>Thermoanaerobacterales</taxon>
        <taxon>Thermoanaerobacteraceae</taxon>
        <taxon>Ammonifex</taxon>
    </lineage>
</organism>
<evidence type="ECO:0000256" key="1">
    <source>
        <dbReference type="ARBA" id="ARBA00005094"/>
    </source>
</evidence>
<dbReference type="OrthoDB" id="9806546at2"/>
<reference evidence="13 14" key="1">
    <citation type="submission" date="2018-08" db="EMBL/GenBank/DDBJ databases">
        <title>Form III RuBisCO-mediated autotrophy in Thermodesulfobium bacteria.</title>
        <authorList>
            <person name="Toshchakov S.V."/>
            <person name="Kublanov I.V."/>
            <person name="Frolov E."/>
            <person name="Bonch-Osmolovskaya E.A."/>
            <person name="Tourova T.P."/>
            <person name="Chernych N.A."/>
            <person name="Lebedinsky A.V."/>
        </authorList>
    </citation>
    <scope>NUCLEOTIDE SEQUENCE [LARGE SCALE GENOMIC DNA]</scope>
    <source>
        <strain evidence="13 14">SR</strain>
    </source>
</reference>
<dbReference type="InterPro" id="IPR013644">
    <property type="entry name" value="DXP_reductoisomerase_C"/>
</dbReference>
<dbReference type="Gene3D" id="1.10.1740.10">
    <property type="match status" value="1"/>
</dbReference>
<comment type="similarity">
    <text evidence="2 9">Belongs to the DXR family.</text>
</comment>
<gene>
    <name evidence="9" type="primary">dxr</name>
    <name evidence="13" type="ORF">DXX99_07435</name>
</gene>
<evidence type="ECO:0000313" key="14">
    <source>
        <dbReference type="Proteomes" id="UP000256329"/>
    </source>
</evidence>
<dbReference type="InterPro" id="IPR003821">
    <property type="entry name" value="DXP_reductoisomerase"/>
</dbReference>
<evidence type="ECO:0000313" key="13">
    <source>
        <dbReference type="EMBL" id="RDV82426.1"/>
    </source>
</evidence>
<dbReference type="InterPro" id="IPR036169">
    <property type="entry name" value="DXPR_C_sf"/>
</dbReference>
<dbReference type="Pfam" id="PF13288">
    <property type="entry name" value="DXPR_C"/>
    <property type="match status" value="1"/>
</dbReference>
<dbReference type="EC" id="1.1.1.267" evidence="9"/>
<dbReference type="EMBL" id="QSLN01000010">
    <property type="protein sequence ID" value="RDV82426.1"/>
    <property type="molecule type" value="Genomic_DNA"/>
</dbReference>
<feature type="binding site" evidence="9">
    <location>
        <position position="218"/>
    </location>
    <ligand>
        <name>Mn(2+)</name>
        <dbReference type="ChEBI" id="CHEBI:29035"/>
    </ligand>
</feature>
<dbReference type="RefSeq" id="WP_115792869.1">
    <property type="nucleotide sequence ID" value="NZ_QSLN01000010.1"/>
</dbReference>
<evidence type="ECO:0000256" key="6">
    <source>
        <dbReference type="ARBA" id="ARBA00023211"/>
    </source>
</evidence>
<protein>
    <recommendedName>
        <fullName evidence="9">1-deoxy-D-xylulose 5-phosphate reductoisomerase</fullName>
        <shortName evidence="9">DXP reductoisomerase</shortName>
        <ecNumber evidence="9">1.1.1.267</ecNumber>
    </recommendedName>
    <alternativeName>
        <fullName evidence="9">1-deoxyxylulose-5-phosphate reductoisomerase</fullName>
    </alternativeName>
    <alternativeName>
        <fullName evidence="9">2-C-methyl-D-erythritol 4-phosphate synthase</fullName>
    </alternativeName>
</protein>
<evidence type="ECO:0000256" key="2">
    <source>
        <dbReference type="ARBA" id="ARBA00006825"/>
    </source>
</evidence>
<feature type="binding site" evidence="9">
    <location>
        <position position="10"/>
    </location>
    <ligand>
        <name>NADPH</name>
        <dbReference type="ChEBI" id="CHEBI:57783"/>
    </ligand>
</feature>
<dbReference type="Gene3D" id="3.40.50.720">
    <property type="entry name" value="NAD(P)-binding Rossmann-like Domain"/>
    <property type="match status" value="1"/>
</dbReference>
<evidence type="ECO:0000256" key="9">
    <source>
        <dbReference type="HAMAP-Rule" id="MF_00183"/>
    </source>
</evidence>
<feature type="binding site" evidence="9">
    <location>
        <position position="150"/>
    </location>
    <ligand>
        <name>1-deoxy-D-xylulose 5-phosphate</name>
        <dbReference type="ChEBI" id="CHEBI:57792"/>
    </ligand>
</feature>
<evidence type="ECO:0000256" key="8">
    <source>
        <dbReference type="ARBA" id="ARBA00048543"/>
    </source>
</evidence>
<feature type="binding site" evidence="9">
    <location>
        <position position="36"/>
    </location>
    <ligand>
        <name>NADPH</name>
        <dbReference type="ChEBI" id="CHEBI:57783"/>
    </ligand>
</feature>
<feature type="binding site" evidence="9">
    <location>
        <position position="13"/>
    </location>
    <ligand>
        <name>NADPH</name>
        <dbReference type="ChEBI" id="CHEBI:57783"/>
    </ligand>
</feature>
<keyword evidence="13" id="KW-0413">Isomerase</keyword>
<feature type="binding site" evidence="9">
    <location>
        <position position="202"/>
    </location>
    <ligand>
        <name>NADPH</name>
        <dbReference type="ChEBI" id="CHEBI:57783"/>
    </ligand>
</feature>
<keyword evidence="5 9" id="KW-0560">Oxidoreductase</keyword>
<accession>A0A3D8P2D2</accession>
<keyword evidence="14" id="KW-1185">Reference proteome</keyword>
<comment type="caution">
    <text evidence="13">The sequence shown here is derived from an EMBL/GenBank/DDBJ whole genome shotgun (WGS) entry which is preliminary data.</text>
</comment>
<dbReference type="FunFam" id="3.40.50.720:FF:000045">
    <property type="entry name" value="1-deoxy-D-xylulose 5-phosphate reductoisomerase"/>
    <property type="match status" value="1"/>
</dbReference>
<feature type="domain" description="DXP reductoisomerase C-terminal" evidence="12">
    <location>
        <begin position="258"/>
        <end position="374"/>
    </location>
</feature>
<comment type="cofactor">
    <cofactor evidence="9">
        <name>Mg(2+)</name>
        <dbReference type="ChEBI" id="CHEBI:18420"/>
    </cofactor>
    <cofactor evidence="9">
        <name>Mn(2+)</name>
        <dbReference type="ChEBI" id="CHEBI:29035"/>
    </cofactor>
</comment>
<feature type="binding site" evidence="9">
    <location>
        <position position="124"/>
    </location>
    <ligand>
        <name>1-deoxy-D-xylulose 5-phosphate</name>
        <dbReference type="ChEBI" id="CHEBI:57792"/>
    </ligand>
</feature>
<feature type="binding site" evidence="9">
    <location>
        <position position="38"/>
    </location>
    <ligand>
        <name>NADPH</name>
        <dbReference type="ChEBI" id="CHEBI:57783"/>
    </ligand>
</feature>
<comment type="catalytic activity">
    <reaction evidence="8">
        <text>2-C-methyl-D-erythritol 4-phosphate + NADP(+) = 1-deoxy-D-xylulose 5-phosphate + NADPH + H(+)</text>
        <dbReference type="Rhea" id="RHEA:13717"/>
        <dbReference type="ChEBI" id="CHEBI:15378"/>
        <dbReference type="ChEBI" id="CHEBI:57783"/>
        <dbReference type="ChEBI" id="CHEBI:57792"/>
        <dbReference type="ChEBI" id="CHEBI:58262"/>
        <dbReference type="ChEBI" id="CHEBI:58349"/>
        <dbReference type="EC" id="1.1.1.267"/>
    </reaction>
    <physiologicalReaction direction="right-to-left" evidence="8">
        <dbReference type="Rhea" id="RHEA:13719"/>
    </physiologicalReaction>
</comment>
<feature type="binding site" evidence="9">
    <location>
        <position position="196"/>
    </location>
    <ligand>
        <name>1-deoxy-D-xylulose 5-phosphate</name>
        <dbReference type="ChEBI" id="CHEBI:57792"/>
    </ligand>
</feature>
<dbReference type="InterPro" id="IPR036291">
    <property type="entry name" value="NAD(P)-bd_dom_sf"/>
</dbReference>
<dbReference type="GO" id="GO:0030145">
    <property type="term" value="F:manganese ion binding"/>
    <property type="evidence" value="ECO:0007669"/>
    <property type="project" value="TreeGrafter"/>
</dbReference>
<dbReference type="AlphaFoldDB" id="A0A3D8P2D2"/>
<dbReference type="GO" id="GO:0051484">
    <property type="term" value="P:isopentenyl diphosphate biosynthetic process, methylerythritol 4-phosphate pathway involved in terpenoid biosynthetic process"/>
    <property type="evidence" value="ECO:0007669"/>
    <property type="project" value="UniProtKB-ARBA"/>
</dbReference>
<keyword evidence="4 9" id="KW-0521">NADP</keyword>
<feature type="domain" description="1-deoxy-D-xylulose 5-phosphate reductoisomerase C-terminal" evidence="11">
    <location>
        <begin position="145"/>
        <end position="226"/>
    </location>
</feature>
<evidence type="ECO:0000256" key="5">
    <source>
        <dbReference type="ARBA" id="ARBA00023002"/>
    </source>
</evidence>
<dbReference type="PANTHER" id="PTHR30525:SF0">
    <property type="entry name" value="1-DEOXY-D-XYLULOSE 5-PHOSPHATE REDUCTOISOMERASE, CHLOROPLASTIC"/>
    <property type="match status" value="1"/>
</dbReference>
<dbReference type="GO" id="GO:0030604">
    <property type="term" value="F:1-deoxy-D-xylulose-5-phosphate reductoisomerase activity"/>
    <property type="evidence" value="ECO:0007669"/>
    <property type="project" value="UniProtKB-UniRule"/>
</dbReference>
<proteinExistence type="inferred from homology"/>
<feature type="binding site" evidence="9">
    <location>
        <position position="151"/>
    </location>
    <ligand>
        <name>1-deoxy-D-xylulose 5-phosphate</name>
        <dbReference type="ChEBI" id="CHEBI:57792"/>
    </ligand>
</feature>
<feature type="binding site" evidence="9">
    <location>
        <position position="215"/>
    </location>
    <ligand>
        <name>1-deoxy-D-xylulose 5-phosphate</name>
        <dbReference type="ChEBI" id="CHEBI:57792"/>
    </ligand>
</feature>
<evidence type="ECO:0000259" key="10">
    <source>
        <dbReference type="Pfam" id="PF02670"/>
    </source>
</evidence>
<evidence type="ECO:0000256" key="4">
    <source>
        <dbReference type="ARBA" id="ARBA00022857"/>
    </source>
</evidence>
<dbReference type="NCBIfam" id="NF009114">
    <property type="entry name" value="PRK12464.1"/>
    <property type="match status" value="1"/>
</dbReference>
<dbReference type="InterPro" id="IPR013512">
    <property type="entry name" value="DXP_reductoisomerase_N"/>
</dbReference>
<feature type="binding site" evidence="9">
    <location>
        <position position="214"/>
    </location>
    <ligand>
        <name>1-deoxy-D-xylulose 5-phosphate</name>
        <dbReference type="ChEBI" id="CHEBI:57792"/>
    </ligand>
</feature>
<feature type="binding site" evidence="9">
    <location>
        <position position="209"/>
    </location>
    <ligand>
        <name>1-deoxy-D-xylulose 5-phosphate</name>
        <dbReference type="ChEBI" id="CHEBI:57792"/>
    </ligand>
</feature>
<evidence type="ECO:0000256" key="3">
    <source>
        <dbReference type="ARBA" id="ARBA00022723"/>
    </source>
</evidence>
<dbReference type="InterPro" id="IPR026877">
    <property type="entry name" value="DXPR_C"/>
</dbReference>